<feature type="compositionally biased region" description="Low complexity" evidence="4">
    <location>
        <begin position="1"/>
        <end position="13"/>
    </location>
</feature>
<reference evidence="6 7" key="1">
    <citation type="submission" date="2022-11" db="EMBL/GenBank/DDBJ databases">
        <authorList>
            <person name="Siebert D."/>
            <person name="Busche T."/>
            <person name="Saydam E."/>
            <person name="Kalinowski J."/>
            <person name="Ruckert C."/>
            <person name="Blombach B."/>
        </authorList>
    </citation>
    <scope>NUCLEOTIDE SEQUENCE [LARGE SCALE GENOMIC DNA]</scope>
    <source>
        <strain evidence="6 7">DSM 1083</strain>
    </source>
</reference>
<organism evidence="6 7">
    <name type="scientific">Afipia carboxydohydrogena</name>
    <name type="common">Pseudomonas carboxydohydrogena</name>
    <dbReference type="NCBI Taxonomy" id="290"/>
    <lineage>
        <taxon>Bacteria</taxon>
        <taxon>Pseudomonadati</taxon>
        <taxon>Pseudomonadota</taxon>
        <taxon>Alphaproteobacteria</taxon>
        <taxon>Hyphomicrobiales</taxon>
        <taxon>Nitrobacteraceae</taxon>
        <taxon>Afipia</taxon>
    </lineage>
</organism>
<feature type="region of interest" description="Disordered" evidence="4">
    <location>
        <begin position="1"/>
        <end position="22"/>
    </location>
</feature>
<dbReference type="InterPro" id="IPR036390">
    <property type="entry name" value="WH_DNA-bd_sf"/>
</dbReference>
<dbReference type="PRINTS" id="PR00035">
    <property type="entry name" value="HTHGNTR"/>
</dbReference>
<keyword evidence="1" id="KW-0805">Transcription regulation</keyword>
<dbReference type="Gene3D" id="1.10.10.10">
    <property type="entry name" value="Winged helix-like DNA-binding domain superfamily/Winged helix DNA-binding domain"/>
    <property type="match status" value="1"/>
</dbReference>
<keyword evidence="2" id="KW-0238">DNA-binding</keyword>
<dbReference type="PROSITE" id="PS50949">
    <property type="entry name" value="HTH_GNTR"/>
    <property type="match status" value="1"/>
</dbReference>
<gene>
    <name evidence="6" type="ORF">AFIC_002241</name>
</gene>
<accession>A0ABY8BL17</accession>
<dbReference type="RefSeq" id="WP_275246322.1">
    <property type="nucleotide sequence ID" value="NZ_BAABDX010000001.1"/>
</dbReference>
<feature type="domain" description="HTH gntR-type" evidence="5">
    <location>
        <begin position="21"/>
        <end position="88"/>
    </location>
</feature>
<dbReference type="PANTHER" id="PTHR44846">
    <property type="entry name" value="MANNOSYL-D-GLYCERATE TRANSPORT/METABOLISM SYSTEM REPRESSOR MNGR-RELATED"/>
    <property type="match status" value="1"/>
</dbReference>
<dbReference type="InterPro" id="IPR011663">
    <property type="entry name" value="UTRA"/>
</dbReference>
<dbReference type="SMART" id="SM00345">
    <property type="entry name" value="HTH_GNTR"/>
    <property type="match status" value="1"/>
</dbReference>
<protein>
    <submittedName>
        <fullName evidence="6">GntR family transcriptional regulator</fullName>
    </submittedName>
</protein>
<evidence type="ECO:0000256" key="2">
    <source>
        <dbReference type="ARBA" id="ARBA00023125"/>
    </source>
</evidence>
<dbReference type="InterPro" id="IPR050679">
    <property type="entry name" value="Bact_HTH_transcr_reg"/>
</dbReference>
<dbReference type="SUPFAM" id="SSF64288">
    <property type="entry name" value="Chorismate lyase-like"/>
    <property type="match status" value="1"/>
</dbReference>
<dbReference type="CDD" id="cd07377">
    <property type="entry name" value="WHTH_GntR"/>
    <property type="match status" value="1"/>
</dbReference>
<name>A0ABY8BL17_AFICR</name>
<evidence type="ECO:0000259" key="5">
    <source>
        <dbReference type="PROSITE" id="PS50949"/>
    </source>
</evidence>
<dbReference type="InterPro" id="IPR028978">
    <property type="entry name" value="Chorismate_lyase_/UTRA_dom_sf"/>
</dbReference>
<evidence type="ECO:0000256" key="4">
    <source>
        <dbReference type="SAM" id="MobiDB-lite"/>
    </source>
</evidence>
<dbReference type="Pfam" id="PF07702">
    <property type="entry name" value="UTRA"/>
    <property type="match status" value="1"/>
</dbReference>
<dbReference type="Gene3D" id="3.40.1410.10">
    <property type="entry name" value="Chorismate lyase-like"/>
    <property type="match status" value="1"/>
</dbReference>
<dbReference type="InterPro" id="IPR000524">
    <property type="entry name" value="Tscrpt_reg_HTH_GntR"/>
</dbReference>
<dbReference type="SUPFAM" id="SSF46785">
    <property type="entry name" value="Winged helix' DNA-binding domain"/>
    <property type="match status" value="1"/>
</dbReference>
<keyword evidence="3" id="KW-0804">Transcription</keyword>
<dbReference type="PANTHER" id="PTHR44846:SF1">
    <property type="entry name" value="MANNOSYL-D-GLYCERATE TRANSPORT_METABOLISM SYSTEM REPRESSOR MNGR-RELATED"/>
    <property type="match status" value="1"/>
</dbReference>
<keyword evidence="7" id="KW-1185">Reference proteome</keyword>
<proteinExistence type="predicted"/>
<dbReference type="Pfam" id="PF00392">
    <property type="entry name" value="GntR"/>
    <property type="match status" value="1"/>
</dbReference>
<sequence>MKSKSSSATSESSNLRRGDPRALHEQLSARLRTEFIAIYPPGQQLPTEETICQTYNLSRVTVRRAIQTLVDQGLLIRRQGKGTFIAAPRPHITYEIDRLGPFMDAFASSGEQVTAHLVDFYWGTGKQVPDCFAPAESVLLYERLYETGGSPHGFLQIAIPAHLGERISKSDTKCLGVYQILRERLNVEPFRASFNISSALPDHILAGRLGVSPTTPLLSLERISYDAKGAAIERTIHFLLPEVYKLSVNVQARSSPRKTESPRSKKKP</sequence>
<evidence type="ECO:0000256" key="3">
    <source>
        <dbReference type="ARBA" id="ARBA00023163"/>
    </source>
</evidence>
<dbReference type="InterPro" id="IPR036388">
    <property type="entry name" value="WH-like_DNA-bd_sf"/>
</dbReference>
<dbReference type="SMART" id="SM00866">
    <property type="entry name" value="UTRA"/>
    <property type="match status" value="1"/>
</dbReference>
<evidence type="ECO:0000313" key="6">
    <source>
        <dbReference type="EMBL" id="WEF50693.1"/>
    </source>
</evidence>
<evidence type="ECO:0000313" key="7">
    <source>
        <dbReference type="Proteomes" id="UP001213907"/>
    </source>
</evidence>
<dbReference type="Proteomes" id="UP001213907">
    <property type="component" value="Chromosome"/>
</dbReference>
<evidence type="ECO:0000256" key="1">
    <source>
        <dbReference type="ARBA" id="ARBA00023015"/>
    </source>
</evidence>
<dbReference type="EMBL" id="CP113162">
    <property type="protein sequence ID" value="WEF50693.1"/>
    <property type="molecule type" value="Genomic_DNA"/>
</dbReference>